<name>A0A0E9WTK5_ANGAN</name>
<dbReference type="EMBL" id="GBXM01014956">
    <property type="protein sequence ID" value="JAH93621.1"/>
    <property type="molecule type" value="Transcribed_RNA"/>
</dbReference>
<reference evidence="1" key="1">
    <citation type="submission" date="2014-11" db="EMBL/GenBank/DDBJ databases">
        <authorList>
            <person name="Amaro Gonzalez C."/>
        </authorList>
    </citation>
    <scope>NUCLEOTIDE SEQUENCE</scope>
</reference>
<protein>
    <submittedName>
        <fullName evidence="1">Uncharacterized protein</fullName>
    </submittedName>
</protein>
<sequence length="67" mass="7564">MVTLSHSLGSCGDNAFCTQAGEIPMNMEILHYRRLPSFISRLFSFPVPIPLFLCWTESFTLTHLGCQ</sequence>
<reference evidence="1" key="2">
    <citation type="journal article" date="2015" name="Fish Shellfish Immunol.">
        <title>Early steps in the European eel (Anguilla anguilla)-Vibrio vulnificus interaction in the gills: Role of the RtxA13 toxin.</title>
        <authorList>
            <person name="Callol A."/>
            <person name="Pajuelo D."/>
            <person name="Ebbesson L."/>
            <person name="Teles M."/>
            <person name="MacKenzie S."/>
            <person name="Amaro C."/>
        </authorList>
    </citation>
    <scope>NUCLEOTIDE SEQUENCE</scope>
</reference>
<proteinExistence type="predicted"/>
<accession>A0A0E9WTK5</accession>
<dbReference type="AlphaFoldDB" id="A0A0E9WTK5"/>
<evidence type="ECO:0000313" key="1">
    <source>
        <dbReference type="EMBL" id="JAH93621.1"/>
    </source>
</evidence>
<organism evidence="1">
    <name type="scientific">Anguilla anguilla</name>
    <name type="common">European freshwater eel</name>
    <name type="synonym">Muraena anguilla</name>
    <dbReference type="NCBI Taxonomy" id="7936"/>
    <lineage>
        <taxon>Eukaryota</taxon>
        <taxon>Metazoa</taxon>
        <taxon>Chordata</taxon>
        <taxon>Craniata</taxon>
        <taxon>Vertebrata</taxon>
        <taxon>Euteleostomi</taxon>
        <taxon>Actinopterygii</taxon>
        <taxon>Neopterygii</taxon>
        <taxon>Teleostei</taxon>
        <taxon>Anguilliformes</taxon>
        <taxon>Anguillidae</taxon>
        <taxon>Anguilla</taxon>
    </lineage>
</organism>